<feature type="domain" description="Ice-binding protein C-terminal" evidence="2">
    <location>
        <begin position="200"/>
        <end position="222"/>
    </location>
</feature>
<evidence type="ECO:0000313" key="3">
    <source>
        <dbReference type="EMBL" id="RVU46230.1"/>
    </source>
</evidence>
<organism evidence="3 4">
    <name type="scientific">Rubrivivax rivuli</name>
    <dbReference type="NCBI Taxonomy" id="1862385"/>
    <lineage>
        <taxon>Bacteria</taxon>
        <taxon>Pseudomonadati</taxon>
        <taxon>Pseudomonadota</taxon>
        <taxon>Betaproteobacteria</taxon>
        <taxon>Burkholderiales</taxon>
        <taxon>Sphaerotilaceae</taxon>
        <taxon>Rubrivivax</taxon>
    </lineage>
</organism>
<evidence type="ECO:0000313" key="4">
    <source>
        <dbReference type="Proteomes" id="UP000285575"/>
    </source>
</evidence>
<dbReference type="RefSeq" id="WP_128228596.1">
    <property type="nucleotide sequence ID" value="NZ_SACR01000003.1"/>
</dbReference>
<proteinExistence type="predicted"/>
<reference evidence="3 4" key="1">
    <citation type="submission" date="2019-01" db="EMBL/GenBank/DDBJ databases">
        <authorList>
            <person name="Chen W.-M."/>
        </authorList>
    </citation>
    <scope>NUCLEOTIDE SEQUENCE [LARGE SCALE GENOMIC DNA]</scope>
    <source>
        <strain evidence="3 4">KYPY4</strain>
    </source>
</reference>
<dbReference type="InterPro" id="IPR013424">
    <property type="entry name" value="Ice-binding_C"/>
</dbReference>
<evidence type="ECO:0000259" key="2">
    <source>
        <dbReference type="Pfam" id="PF07589"/>
    </source>
</evidence>
<keyword evidence="1" id="KW-0732">Signal</keyword>
<gene>
    <name evidence="3" type="ORF">EOE66_10260</name>
</gene>
<dbReference type="NCBIfam" id="TIGR02595">
    <property type="entry name" value="PEP_CTERM"/>
    <property type="match status" value="1"/>
</dbReference>
<name>A0A437RHI1_9BURK</name>
<protein>
    <submittedName>
        <fullName evidence="3">PEP-CTERM sorting domain-containing protein</fullName>
    </submittedName>
</protein>
<dbReference type="Pfam" id="PF07589">
    <property type="entry name" value="PEP-CTERM"/>
    <property type="match status" value="1"/>
</dbReference>
<feature type="signal peptide" evidence="1">
    <location>
        <begin position="1"/>
        <end position="25"/>
    </location>
</feature>
<dbReference type="Proteomes" id="UP000285575">
    <property type="component" value="Unassembled WGS sequence"/>
</dbReference>
<dbReference type="OrthoDB" id="8559815at2"/>
<feature type="chain" id="PRO_5019453485" evidence="1">
    <location>
        <begin position="26"/>
        <end position="226"/>
    </location>
</feature>
<keyword evidence="4" id="KW-1185">Reference proteome</keyword>
<dbReference type="AlphaFoldDB" id="A0A437RHI1"/>
<sequence>MKTTSLFARGLVAAAAVLAVGSASASIATWTNWTSIGTNSATGTMGGIDVTVTRLGGGAINTGSSQTVCGTNYWTGTAYTNGTLSNGPAACEQVALNDAMTLRVTFSQSVENLYMGLLSVGQPGVAITYDFSNAFTVDSEGAGFFGDDQTNGVVGAGTLGGGSLTMREFHGVLRFTSPVTSLTFSTNPNENWHAFTFGHVPEPGSLALAGVALLAAAGLSRRRKAA</sequence>
<comment type="caution">
    <text evidence="3">The sequence shown here is derived from an EMBL/GenBank/DDBJ whole genome shotgun (WGS) entry which is preliminary data.</text>
</comment>
<accession>A0A437RHI1</accession>
<evidence type="ECO:0000256" key="1">
    <source>
        <dbReference type="SAM" id="SignalP"/>
    </source>
</evidence>
<dbReference type="EMBL" id="SACR01000003">
    <property type="protein sequence ID" value="RVU46230.1"/>
    <property type="molecule type" value="Genomic_DNA"/>
</dbReference>